<comment type="similarity">
    <text evidence="1 3">Belongs to the short-chain dehydrogenases/reductases (SDR) family.</text>
</comment>
<dbReference type="RefSeq" id="WP_120322238.1">
    <property type="nucleotide sequence ID" value="NZ_BONH01000041.1"/>
</dbReference>
<dbReference type="PROSITE" id="PS00061">
    <property type="entry name" value="ADH_SHORT"/>
    <property type="match status" value="1"/>
</dbReference>
<evidence type="ECO:0000256" key="3">
    <source>
        <dbReference type="RuleBase" id="RU000363"/>
    </source>
</evidence>
<accession>A0A8J3KEC1</accession>
<sequence length="278" mass="29169">MTTWFITGASRGFGLEIAKQALERGDDVVATARDPQAVEKALPGFAEQLLAVALDVTDERQARDAVAAATARFGGIDVLVNNAGRGLLGAVEEAADAEVRAVFDTNVFGLLAVTRAVLPVMRAQGSGRIVNMSSVGGFVSWPGWGVYCATKFAVEAITESLRFEVGPFGVQAIAVEPGPFRTDFLDPSSLHRTAKEIAGYGDSAGAMRSWADGANHAQDGDPVKAATAILAVVDTEAMPARLALGAAAVADIEAKLRSARFELDTWREISLTTDYAAV</sequence>
<dbReference type="Pfam" id="PF00106">
    <property type="entry name" value="adh_short"/>
    <property type="match status" value="1"/>
</dbReference>
<keyword evidence="2" id="KW-0560">Oxidoreductase</keyword>
<dbReference type="AlphaFoldDB" id="A0A8J3KEC1"/>
<dbReference type="PRINTS" id="PR00081">
    <property type="entry name" value="GDHRDH"/>
</dbReference>
<dbReference type="CDD" id="cd05374">
    <property type="entry name" value="17beta-HSD-like_SDR_c"/>
    <property type="match status" value="1"/>
</dbReference>
<evidence type="ECO:0000256" key="1">
    <source>
        <dbReference type="ARBA" id="ARBA00006484"/>
    </source>
</evidence>
<evidence type="ECO:0000313" key="5">
    <source>
        <dbReference type="Proteomes" id="UP000659904"/>
    </source>
</evidence>
<dbReference type="NCBIfam" id="NF004824">
    <property type="entry name" value="PRK06180.1"/>
    <property type="match status" value="1"/>
</dbReference>
<name>A0A8J3KEC1_9ACTN</name>
<organism evidence="4 5">
    <name type="scientific">Catellatospora citrea</name>
    <dbReference type="NCBI Taxonomy" id="53366"/>
    <lineage>
        <taxon>Bacteria</taxon>
        <taxon>Bacillati</taxon>
        <taxon>Actinomycetota</taxon>
        <taxon>Actinomycetes</taxon>
        <taxon>Micromonosporales</taxon>
        <taxon>Micromonosporaceae</taxon>
        <taxon>Catellatospora</taxon>
    </lineage>
</organism>
<comment type="caution">
    <text evidence="4">The sequence shown here is derived from an EMBL/GenBank/DDBJ whole genome shotgun (WGS) entry which is preliminary data.</text>
</comment>
<dbReference type="GO" id="GO:0016491">
    <property type="term" value="F:oxidoreductase activity"/>
    <property type="evidence" value="ECO:0007669"/>
    <property type="project" value="UniProtKB-KW"/>
</dbReference>
<dbReference type="PANTHER" id="PTHR43976:SF16">
    <property type="entry name" value="SHORT-CHAIN DEHYDROGENASE_REDUCTASE FAMILY PROTEIN"/>
    <property type="match status" value="1"/>
</dbReference>
<protein>
    <submittedName>
        <fullName evidence="4">Short-chain dehydrogenase/reductase</fullName>
    </submittedName>
</protein>
<gene>
    <name evidence="4" type="ORF">Cci01nite_67250</name>
</gene>
<dbReference type="InterPro" id="IPR002347">
    <property type="entry name" value="SDR_fam"/>
</dbReference>
<dbReference type="EMBL" id="BONH01000041">
    <property type="protein sequence ID" value="GIG01632.1"/>
    <property type="molecule type" value="Genomic_DNA"/>
</dbReference>
<dbReference type="InterPro" id="IPR051911">
    <property type="entry name" value="SDR_oxidoreductase"/>
</dbReference>
<dbReference type="InterPro" id="IPR036291">
    <property type="entry name" value="NAD(P)-bd_dom_sf"/>
</dbReference>
<proteinExistence type="inferred from homology"/>
<evidence type="ECO:0000256" key="2">
    <source>
        <dbReference type="ARBA" id="ARBA00023002"/>
    </source>
</evidence>
<dbReference type="PRINTS" id="PR00080">
    <property type="entry name" value="SDRFAMILY"/>
</dbReference>
<dbReference type="Gene3D" id="3.40.50.720">
    <property type="entry name" value="NAD(P)-binding Rossmann-like Domain"/>
    <property type="match status" value="1"/>
</dbReference>
<dbReference type="Proteomes" id="UP000659904">
    <property type="component" value="Unassembled WGS sequence"/>
</dbReference>
<dbReference type="PANTHER" id="PTHR43976">
    <property type="entry name" value="SHORT CHAIN DEHYDROGENASE"/>
    <property type="match status" value="1"/>
</dbReference>
<keyword evidence="5" id="KW-1185">Reference proteome</keyword>
<dbReference type="InterPro" id="IPR020904">
    <property type="entry name" value="Sc_DH/Rdtase_CS"/>
</dbReference>
<reference evidence="4 5" key="1">
    <citation type="submission" date="2021-01" db="EMBL/GenBank/DDBJ databases">
        <title>Whole genome shotgun sequence of Catellatospora citrea NBRC 14495.</title>
        <authorList>
            <person name="Komaki H."/>
            <person name="Tamura T."/>
        </authorList>
    </citation>
    <scope>NUCLEOTIDE SEQUENCE [LARGE SCALE GENOMIC DNA]</scope>
    <source>
        <strain evidence="4 5">NBRC 14495</strain>
    </source>
</reference>
<dbReference type="SUPFAM" id="SSF51735">
    <property type="entry name" value="NAD(P)-binding Rossmann-fold domains"/>
    <property type="match status" value="1"/>
</dbReference>
<evidence type="ECO:0000313" key="4">
    <source>
        <dbReference type="EMBL" id="GIG01632.1"/>
    </source>
</evidence>